<evidence type="ECO:0000313" key="2">
    <source>
        <dbReference type="EMBL" id="TXB68927.1"/>
    </source>
</evidence>
<dbReference type="PANTHER" id="PTHR35024:SF4">
    <property type="entry name" value="POLYMER-FORMING CYTOSKELETAL PROTEIN"/>
    <property type="match status" value="1"/>
</dbReference>
<protein>
    <submittedName>
        <fullName evidence="2">Polymer-forming cytoskeletal protein</fullName>
    </submittedName>
</protein>
<dbReference type="Proteomes" id="UP000321580">
    <property type="component" value="Unassembled WGS sequence"/>
</dbReference>
<evidence type="ECO:0000256" key="1">
    <source>
        <dbReference type="ARBA" id="ARBA00044755"/>
    </source>
</evidence>
<dbReference type="RefSeq" id="WP_147165814.1">
    <property type="nucleotide sequence ID" value="NZ_VOOR01000003.1"/>
</dbReference>
<dbReference type="OrthoDB" id="5432602at2"/>
<dbReference type="InterPro" id="IPR007607">
    <property type="entry name" value="BacA/B"/>
</dbReference>
<sequence length="124" mass="12601">MMAKAKTKAKALEADAVRAAEGNCIISAGTAIQGDLQCRENIRLDGKLQGDLKGEQRLVLGPNGVIAGNVTAGTAIISGHIQGNLEVSGLLQLTATARVDGEVSASRLEVEAGAACNGTFKIAS</sequence>
<dbReference type="AlphaFoldDB" id="A0A5C6S251"/>
<dbReference type="EMBL" id="VOOR01000003">
    <property type="protein sequence ID" value="TXB68927.1"/>
    <property type="molecule type" value="Genomic_DNA"/>
</dbReference>
<dbReference type="PANTHER" id="PTHR35024">
    <property type="entry name" value="HYPOTHETICAL CYTOSOLIC PROTEIN"/>
    <property type="match status" value="1"/>
</dbReference>
<comment type="similarity">
    <text evidence="1">Belongs to the bactofilin family.</text>
</comment>
<name>A0A5C6S251_9BACT</name>
<keyword evidence="3" id="KW-1185">Reference proteome</keyword>
<dbReference type="Pfam" id="PF04519">
    <property type="entry name" value="Bactofilin"/>
    <property type="match status" value="1"/>
</dbReference>
<proteinExistence type="inferred from homology"/>
<comment type="caution">
    <text evidence="2">The sequence shown here is derived from an EMBL/GenBank/DDBJ whole genome shotgun (WGS) entry which is preliminary data.</text>
</comment>
<reference evidence="2 3" key="1">
    <citation type="submission" date="2019-08" db="EMBL/GenBank/DDBJ databases">
        <title>Genome of Phaeodactylibacter luteus.</title>
        <authorList>
            <person name="Bowman J.P."/>
        </authorList>
    </citation>
    <scope>NUCLEOTIDE SEQUENCE [LARGE SCALE GENOMIC DNA]</scope>
    <source>
        <strain evidence="2 3">KCTC 42180</strain>
    </source>
</reference>
<organism evidence="2 3">
    <name type="scientific">Phaeodactylibacter luteus</name>
    <dbReference type="NCBI Taxonomy" id="1564516"/>
    <lineage>
        <taxon>Bacteria</taxon>
        <taxon>Pseudomonadati</taxon>
        <taxon>Bacteroidota</taxon>
        <taxon>Saprospiria</taxon>
        <taxon>Saprospirales</taxon>
        <taxon>Haliscomenobacteraceae</taxon>
        <taxon>Phaeodactylibacter</taxon>
    </lineage>
</organism>
<gene>
    <name evidence="2" type="ORF">FRY97_02340</name>
</gene>
<evidence type="ECO:0000313" key="3">
    <source>
        <dbReference type="Proteomes" id="UP000321580"/>
    </source>
</evidence>
<accession>A0A5C6S251</accession>